<dbReference type="PANTHER" id="PTHR33603:SF1">
    <property type="entry name" value="RIBOSOMAL RNA LARGE SUBUNIT METHYLTRANSFERASE H"/>
    <property type="match status" value="1"/>
</dbReference>
<evidence type="ECO:0000313" key="6">
    <source>
        <dbReference type="EMBL" id="SMC95433.1"/>
    </source>
</evidence>
<comment type="subunit">
    <text evidence="5">Homodimer.</text>
</comment>
<dbReference type="EC" id="2.1.1.177" evidence="5"/>
<keyword evidence="7" id="KW-1185">Reference proteome</keyword>
<feature type="binding site" evidence="5">
    <location>
        <position position="76"/>
    </location>
    <ligand>
        <name>S-adenosyl-L-methionine</name>
        <dbReference type="ChEBI" id="CHEBI:59789"/>
    </ligand>
</feature>
<dbReference type="AlphaFoldDB" id="A0A1W2DDE8"/>
<dbReference type="EMBL" id="FWXR01000014">
    <property type="protein sequence ID" value="SMC95433.1"/>
    <property type="molecule type" value="Genomic_DNA"/>
</dbReference>
<dbReference type="OrthoDB" id="9806643at2"/>
<proteinExistence type="inferred from homology"/>
<comment type="function">
    <text evidence="5">Specifically methylates the pseudouridine at position 1915 (m3Psi1915) in 23S rRNA.</text>
</comment>
<keyword evidence="3 5" id="KW-0949">S-adenosyl-L-methionine</keyword>
<sequence>MKLLIAAIGRMKAGPERELAERYLERLAKAGPAMGLEWQGLTEFPESRASSVEERMREEAGRLTGAMPAGAKTIILDERGEMLSSVAFADRLGRWRDDGAKACALILGGPDGHEKDMRKSADCVLSLGRMTFPHQIARILLAEQLYRAATIMAGHPYHRA</sequence>
<feature type="binding site" evidence="5">
    <location>
        <position position="108"/>
    </location>
    <ligand>
        <name>S-adenosyl-L-methionine</name>
        <dbReference type="ChEBI" id="CHEBI:59789"/>
    </ligand>
</feature>
<evidence type="ECO:0000256" key="1">
    <source>
        <dbReference type="ARBA" id="ARBA00022603"/>
    </source>
</evidence>
<dbReference type="GO" id="GO:0005737">
    <property type="term" value="C:cytoplasm"/>
    <property type="evidence" value="ECO:0007669"/>
    <property type="project" value="UniProtKB-SubCell"/>
</dbReference>
<evidence type="ECO:0000256" key="3">
    <source>
        <dbReference type="ARBA" id="ARBA00022691"/>
    </source>
</evidence>
<dbReference type="Proteomes" id="UP000192656">
    <property type="component" value="Unassembled WGS sequence"/>
</dbReference>
<dbReference type="SUPFAM" id="SSF75217">
    <property type="entry name" value="alpha/beta knot"/>
    <property type="match status" value="1"/>
</dbReference>
<accession>A0A1W2DDE8</accession>
<dbReference type="InterPro" id="IPR003742">
    <property type="entry name" value="RlmH-like"/>
</dbReference>
<feature type="binding site" evidence="5">
    <location>
        <begin position="127"/>
        <end position="132"/>
    </location>
    <ligand>
        <name>S-adenosyl-L-methionine</name>
        <dbReference type="ChEBI" id="CHEBI:59789"/>
    </ligand>
</feature>
<evidence type="ECO:0000256" key="5">
    <source>
        <dbReference type="HAMAP-Rule" id="MF_00658"/>
    </source>
</evidence>
<comment type="subcellular location">
    <subcellularLocation>
        <location evidence="5">Cytoplasm</location>
    </subcellularLocation>
</comment>
<keyword evidence="2 5" id="KW-0808">Transferase</keyword>
<comment type="catalytic activity">
    <reaction evidence="5">
        <text>pseudouridine(1915) in 23S rRNA + S-adenosyl-L-methionine = N(3)-methylpseudouridine(1915) in 23S rRNA + S-adenosyl-L-homocysteine + H(+)</text>
        <dbReference type="Rhea" id="RHEA:42752"/>
        <dbReference type="Rhea" id="RHEA-COMP:10221"/>
        <dbReference type="Rhea" id="RHEA-COMP:10222"/>
        <dbReference type="ChEBI" id="CHEBI:15378"/>
        <dbReference type="ChEBI" id="CHEBI:57856"/>
        <dbReference type="ChEBI" id="CHEBI:59789"/>
        <dbReference type="ChEBI" id="CHEBI:65314"/>
        <dbReference type="ChEBI" id="CHEBI:74486"/>
        <dbReference type="EC" id="2.1.1.177"/>
    </reaction>
</comment>
<dbReference type="RefSeq" id="WP_084411220.1">
    <property type="nucleotide sequence ID" value="NZ_FWXR01000014.1"/>
</dbReference>
<dbReference type="CDD" id="cd18081">
    <property type="entry name" value="RlmH-like"/>
    <property type="match status" value="1"/>
</dbReference>
<dbReference type="HAMAP" id="MF_00658">
    <property type="entry name" value="23SrRNA_methyltr_H"/>
    <property type="match status" value="1"/>
</dbReference>
<keyword evidence="1 5" id="KW-0489">Methyltransferase</keyword>
<evidence type="ECO:0000256" key="2">
    <source>
        <dbReference type="ARBA" id="ARBA00022679"/>
    </source>
</evidence>
<protein>
    <recommendedName>
        <fullName evidence="5">Ribosomal RNA large subunit methyltransferase H</fullName>
        <ecNumber evidence="5">2.1.1.177</ecNumber>
    </recommendedName>
    <alternativeName>
        <fullName evidence="5">23S rRNA (pseudouridine1915-N3)-methyltransferase</fullName>
    </alternativeName>
    <alternativeName>
        <fullName evidence="5">23S rRNA m3Psi1915 methyltransferase</fullName>
    </alternativeName>
    <alternativeName>
        <fullName evidence="5">rRNA (pseudouridine-N3-)-methyltransferase RlmH</fullName>
    </alternativeName>
</protein>
<dbReference type="PIRSF" id="PIRSF004505">
    <property type="entry name" value="MT_bac"/>
    <property type="match status" value="1"/>
</dbReference>
<reference evidence="6 7" key="1">
    <citation type="submission" date="2017-04" db="EMBL/GenBank/DDBJ databases">
        <authorList>
            <person name="Afonso C.L."/>
            <person name="Miller P.J."/>
            <person name="Scott M.A."/>
            <person name="Spackman E."/>
            <person name="Goraichik I."/>
            <person name="Dimitrov K.M."/>
            <person name="Suarez D.L."/>
            <person name="Swayne D.E."/>
        </authorList>
    </citation>
    <scope>NUCLEOTIDE SEQUENCE [LARGE SCALE GENOMIC DNA]</scope>
    <source>
        <strain evidence="6 7">CGMCC 1.10972</strain>
    </source>
</reference>
<dbReference type="Gene3D" id="3.40.1280.10">
    <property type="match status" value="1"/>
</dbReference>
<dbReference type="GO" id="GO:0070038">
    <property type="term" value="F:rRNA (pseudouridine-N3-)-methyltransferase activity"/>
    <property type="evidence" value="ECO:0007669"/>
    <property type="project" value="UniProtKB-UniRule"/>
</dbReference>
<dbReference type="Pfam" id="PF02590">
    <property type="entry name" value="SPOUT_MTase"/>
    <property type="match status" value="1"/>
</dbReference>
<dbReference type="STRING" id="937218.SAMN06297251_11437"/>
<dbReference type="NCBIfam" id="NF000989">
    <property type="entry name" value="PRK00103.2-3"/>
    <property type="match status" value="1"/>
</dbReference>
<keyword evidence="5" id="KW-0698">rRNA processing</keyword>
<comment type="similarity">
    <text evidence="4 5">Belongs to the RNA methyltransferase RlmH family.</text>
</comment>
<dbReference type="InterPro" id="IPR029028">
    <property type="entry name" value="Alpha/beta_knot_MTases"/>
</dbReference>
<name>A0A1W2DDE8_9HYPH</name>
<evidence type="ECO:0000313" key="7">
    <source>
        <dbReference type="Proteomes" id="UP000192656"/>
    </source>
</evidence>
<gene>
    <name evidence="5" type="primary">rlmH</name>
    <name evidence="6" type="ORF">SAMN06297251_11437</name>
</gene>
<dbReference type="InterPro" id="IPR029026">
    <property type="entry name" value="tRNA_m1G_MTases_N"/>
</dbReference>
<dbReference type="PANTHER" id="PTHR33603">
    <property type="entry name" value="METHYLTRANSFERASE"/>
    <property type="match status" value="1"/>
</dbReference>
<organism evidence="6 7">
    <name type="scientific">Fulvimarina manganoxydans</name>
    <dbReference type="NCBI Taxonomy" id="937218"/>
    <lineage>
        <taxon>Bacteria</taxon>
        <taxon>Pseudomonadati</taxon>
        <taxon>Pseudomonadota</taxon>
        <taxon>Alphaproteobacteria</taxon>
        <taxon>Hyphomicrobiales</taxon>
        <taxon>Aurantimonadaceae</taxon>
        <taxon>Fulvimarina</taxon>
    </lineage>
</organism>
<evidence type="ECO:0000256" key="4">
    <source>
        <dbReference type="ARBA" id="ARBA00038303"/>
    </source>
</evidence>
<keyword evidence="5" id="KW-0963">Cytoplasm</keyword>